<evidence type="ECO:0000313" key="1">
    <source>
        <dbReference type="EMBL" id="GAG15613.1"/>
    </source>
</evidence>
<accession>X0VT37</accession>
<organism evidence="1">
    <name type="scientific">marine sediment metagenome</name>
    <dbReference type="NCBI Taxonomy" id="412755"/>
    <lineage>
        <taxon>unclassified sequences</taxon>
        <taxon>metagenomes</taxon>
        <taxon>ecological metagenomes</taxon>
    </lineage>
</organism>
<gene>
    <name evidence="1" type="ORF">S01H1_54203</name>
</gene>
<reference evidence="1" key="1">
    <citation type="journal article" date="2014" name="Front. Microbiol.">
        <title>High frequency of phylogenetically diverse reductive dehalogenase-homologous genes in deep subseafloor sedimentary metagenomes.</title>
        <authorList>
            <person name="Kawai M."/>
            <person name="Futagami T."/>
            <person name="Toyoda A."/>
            <person name="Takaki Y."/>
            <person name="Nishi S."/>
            <person name="Hori S."/>
            <person name="Arai W."/>
            <person name="Tsubouchi T."/>
            <person name="Morono Y."/>
            <person name="Uchiyama I."/>
            <person name="Ito T."/>
            <person name="Fujiyama A."/>
            <person name="Inagaki F."/>
            <person name="Takami H."/>
        </authorList>
    </citation>
    <scope>NUCLEOTIDE SEQUENCE</scope>
    <source>
        <strain evidence="1">Expedition CK06-06</strain>
    </source>
</reference>
<dbReference type="AlphaFoldDB" id="X0VT37"/>
<protein>
    <submittedName>
        <fullName evidence="1">Uncharacterized protein</fullName>
    </submittedName>
</protein>
<comment type="caution">
    <text evidence="1">The sequence shown here is derived from an EMBL/GenBank/DDBJ whole genome shotgun (WGS) entry which is preliminary data.</text>
</comment>
<name>X0VT37_9ZZZZ</name>
<sequence length="75" mass="8837">MMKLKGTIIRETDKAIRFHVTEDLLIHLQDGKYWFPKSKIRLPKHKEGEITIYVQNWLYDATVTKPAYYGVGKLT</sequence>
<proteinExistence type="predicted"/>
<dbReference type="EMBL" id="BARS01035153">
    <property type="protein sequence ID" value="GAG15613.1"/>
    <property type="molecule type" value="Genomic_DNA"/>
</dbReference>